<evidence type="ECO:0000313" key="3">
    <source>
        <dbReference type="EMBL" id="PMC55450.1"/>
    </source>
</evidence>
<feature type="compositionally biased region" description="Low complexity" evidence="1">
    <location>
        <begin position="572"/>
        <end position="584"/>
    </location>
</feature>
<feature type="region of interest" description="Disordered" evidence="1">
    <location>
        <begin position="563"/>
        <end position="592"/>
    </location>
</feature>
<feature type="compositionally biased region" description="Basic and acidic residues" evidence="1">
    <location>
        <begin position="142"/>
        <end position="160"/>
    </location>
</feature>
<sequence>MFNSHIFSRFLRLVRSIRRSLFAFFVAITMLLATFVIAPTYALSAGENTTVTEKVEGAKSGSAKNDDENKQQTKQSESINTEPNKKNTDTSSTLNKDNKESKPVEKQQNADVSVDKAKSETAVNKKAKDAKNKAADSTKAVKGTDRGANEDPQLPKECKGKKSLSSCYKISYNIGSPTVDNDGKTILIKRGETRTITPEFKLRKTRKQTGVPGGLWFTLEKDGEDPVPSWANFEKDNGATKVKDTSKDKTGFDGSVTLRPGKWDRGSYTFKIGIYHPTDTKGKKIDVSVKIDESDISKNDLSLSLYDFRKENDKVPVSDDKIIIKQKSKAITNKLFIDSQSKEEPGYIHHHMICHKETSTNGSAETSDSADSYTLDSVNGLSLGTQTQFKHMDGKDRPSTGAEDSAVYENDDYTEESQSWISGTPTKAGTFECKVFAIKDTKLVSSGGGKHFESSTVSDEFNKKVKDDAGKKSLFEGNIVEDKWDNKADIQQGVDWDYKTVKIQVGDDDKLALNVYPFKGSNALTSKNNKISAMLGMELKPFVDATSAADSANKITLRVLCSKGKKKDSGSRSEQPSEPSQPSQTAGSPQAEEPLVYKTWSSNLAELGLSVPEDTKQTRCNKANDGDKECTADKVASQASMEVTLKPTAVGNYQCVVYALKPKALTTFDDAIKNTKADSLTPDSIKSALTAAPASFKEHKDFAAFTLNIDSVSNFTLPHTGGQSWNLQLGILAALLVNLLAAGFVVSQNERGRKLILGRWRGLCNHV</sequence>
<keyword evidence="2" id="KW-1133">Transmembrane helix</keyword>
<dbReference type="RefSeq" id="WP_102155612.1">
    <property type="nucleotide sequence ID" value="NZ_PNGY01000001.1"/>
</dbReference>
<dbReference type="Proteomes" id="UP000235293">
    <property type="component" value="Unassembled WGS sequence"/>
</dbReference>
<feature type="region of interest" description="Disordered" evidence="1">
    <location>
        <begin position="55"/>
        <end position="160"/>
    </location>
</feature>
<reference evidence="3 4" key="1">
    <citation type="submission" date="2017-09" db="EMBL/GenBank/DDBJ databases">
        <title>Bacterial strain isolated from the female urinary microbiota.</title>
        <authorList>
            <person name="Thomas-White K."/>
            <person name="Kumar N."/>
            <person name="Forster S."/>
            <person name="Putonti C."/>
            <person name="Lawley T."/>
            <person name="Wolfe A.J."/>
        </authorList>
    </citation>
    <scope>NUCLEOTIDE SEQUENCE [LARGE SCALE GENOMIC DNA]</scope>
    <source>
        <strain evidence="3 4">UMB0411</strain>
    </source>
</reference>
<name>A0A9X7FFU8_9BIFI</name>
<feature type="compositionally biased region" description="Polar residues" evidence="1">
    <location>
        <begin position="72"/>
        <end position="82"/>
    </location>
</feature>
<feature type="transmembrane region" description="Helical" evidence="2">
    <location>
        <begin position="725"/>
        <end position="746"/>
    </location>
</feature>
<feature type="compositionally biased region" description="Basic and acidic residues" evidence="1">
    <location>
        <begin position="96"/>
        <end position="105"/>
    </location>
</feature>
<evidence type="ECO:0008006" key="5">
    <source>
        <dbReference type="Google" id="ProtNLM"/>
    </source>
</evidence>
<comment type="caution">
    <text evidence="3">The sequence shown here is derived from an EMBL/GenBank/DDBJ whole genome shotgun (WGS) entry which is preliminary data.</text>
</comment>
<protein>
    <recommendedName>
        <fullName evidence="5">LPXTG-motif protein cell wall anchor domain protein</fullName>
    </recommendedName>
</protein>
<feature type="compositionally biased region" description="Basic and acidic residues" evidence="1">
    <location>
        <begin position="126"/>
        <end position="136"/>
    </location>
</feature>
<feature type="transmembrane region" description="Helical" evidence="2">
    <location>
        <begin position="21"/>
        <end position="43"/>
    </location>
</feature>
<proteinExistence type="predicted"/>
<evidence type="ECO:0000256" key="1">
    <source>
        <dbReference type="SAM" id="MobiDB-lite"/>
    </source>
</evidence>
<keyword evidence="2" id="KW-0812">Transmembrane</keyword>
<dbReference type="EMBL" id="PNGY01000001">
    <property type="protein sequence ID" value="PMC55450.1"/>
    <property type="molecule type" value="Genomic_DNA"/>
</dbReference>
<dbReference type="AlphaFoldDB" id="A0A9X7FFU8"/>
<evidence type="ECO:0000313" key="4">
    <source>
        <dbReference type="Proteomes" id="UP000235293"/>
    </source>
</evidence>
<feature type="region of interest" description="Disordered" evidence="1">
    <location>
        <begin position="386"/>
        <end position="421"/>
    </location>
</feature>
<keyword evidence="2" id="KW-0472">Membrane</keyword>
<organism evidence="3 4">
    <name type="scientific">Gardnerella swidsinskii</name>
    <dbReference type="NCBI Taxonomy" id="2792979"/>
    <lineage>
        <taxon>Bacteria</taxon>
        <taxon>Bacillati</taxon>
        <taxon>Actinomycetota</taxon>
        <taxon>Actinomycetes</taxon>
        <taxon>Bifidobacteriales</taxon>
        <taxon>Bifidobacteriaceae</taxon>
        <taxon>Gardnerella</taxon>
    </lineage>
</organism>
<gene>
    <name evidence="3" type="ORF">CJ213_05085</name>
</gene>
<accession>A0A9X7FFU8</accession>
<evidence type="ECO:0000256" key="2">
    <source>
        <dbReference type="SAM" id="Phobius"/>
    </source>
</evidence>